<organism evidence="3 4">
    <name type="scientific">Nocardioides terrae</name>
    <dbReference type="NCBI Taxonomy" id="574651"/>
    <lineage>
        <taxon>Bacteria</taxon>
        <taxon>Bacillati</taxon>
        <taxon>Actinomycetota</taxon>
        <taxon>Actinomycetes</taxon>
        <taxon>Propionibacteriales</taxon>
        <taxon>Nocardioidaceae</taxon>
        <taxon>Nocardioides</taxon>
    </lineage>
</organism>
<keyword evidence="4" id="KW-1185">Reference proteome</keyword>
<accession>A0A1I1LFT8</accession>
<evidence type="ECO:0000259" key="2">
    <source>
        <dbReference type="PROSITE" id="PS51186"/>
    </source>
</evidence>
<dbReference type="RefSeq" id="WP_091124807.1">
    <property type="nucleotide sequence ID" value="NZ_FOLB01000010.1"/>
</dbReference>
<dbReference type="Proteomes" id="UP000198832">
    <property type="component" value="Unassembled WGS sequence"/>
</dbReference>
<dbReference type="STRING" id="574651.SAMN04487968_11030"/>
<dbReference type="CDD" id="cd04301">
    <property type="entry name" value="NAT_SF"/>
    <property type="match status" value="1"/>
</dbReference>
<dbReference type="InterPro" id="IPR000182">
    <property type="entry name" value="GNAT_dom"/>
</dbReference>
<feature type="domain" description="N-acetyltransferase" evidence="2">
    <location>
        <begin position="152"/>
        <end position="310"/>
    </location>
</feature>
<dbReference type="Gene3D" id="3.40.630.30">
    <property type="match status" value="1"/>
</dbReference>
<dbReference type="InterPro" id="IPR016181">
    <property type="entry name" value="Acyl_CoA_acyltransferase"/>
</dbReference>
<evidence type="ECO:0000313" key="3">
    <source>
        <dbReference type="EMBL" id="SFC71826.1"/>
    </source>
</evidence>
<sequence>MLWRVRTTLPDSPGTLALLAQRCGDADVNILRLQIFPGVEDVTDEIVLSTDDSWSAGRIVELVSGAGGRDVVAQPSTEAALEDQPTRYVRAARATLDHPMHFPEIVAQLFDAEAEPTDPGVVHDTMEMVVGDVQVQVHRTAPFTPTERARGAAMADLVNDRLARTGHLHAAEATTEPEPEPAEQSPAPLGTPTSPAYVVEDDSISAYVEGVVVGTATLGATETHGDGTTALDLDLDVEAAWQRRGIGTRLLLGAGRIARTRGADELLLTTAADNDAVLPMVLGAGLRGRIRMAGDQLTVRVSVGGLKPLAG</sequence>
<name>A0A1I1LFT8_9ACTN</name>
<dbReference type="SUPFAM" id="SSF55729">
    <property type="entry name" value="Acyl-CoA N-acyltransferases (Nat)"/>
    <property type="match status" value="1"/>
</dbReference>
<dbReference type="AlphaFoldDB" id="A0A1I1LFT8"/>
<keyword evidence="3" id="KW-0808">Transferase</keyword>
<dbReference type="EMBL" id="FOLB01000010">
    <property type="protein sequence ID" value="SFC71826.1"/>
    <property type="molecule type" value="Genomic_DNA"/>
</dbReference>
<gene>
    <name evidence="3" type="ORF">SAMN04487968_11030</name>
</gene>
<dbReference type="Pfam" id="PF00583">
    <property type="entry name" value="Acetyltransf_1"/>
    <property type="match status" value="1"/>
</dbReference>
<dbReference type="OrthoDB" id="5516749at2"/>
<evidence type="ECO:0000313" key="4">
    <source>
        <dbReference type="Proteomes" id="UP000198832"/>
    </source>
</evidence>
<dbReference type="PROSITE" id="PS51186">
    <property type="entry name" value="GNAT"/>
    <property type="match status" value="1"/>
</dbReference>
<reference evidence="3 4" key="1">
    <citation type="submission" date="2016-10" db="EMBL/GenBank/DDBJ databases">
        <authorList>
            <person name="de Groot N.N."/>
        </authorList>
    </citation>
    <scope>NUCLEOTIDE SEQUENCE [LARGE SCALE GENOMIC DNA]</scope>
    <source>
        <strain evidence="3 4">CGMCC 1.7056</strain>
    </source>
</reference>
<protein>
    <submittedName>
        <fullName evidence="3">Acetyltransferase (GNAT) family protein</fullName>
    </submittedName>
</protein>
<proteinExistence type="predicted"/>
<feature type="region of interest" description="Disordered" evidence="1">
    <location>
        <begin position="170"/>
        <end position="196"/>
    </location>
</feature>
<dbReference type="CDD" id="cd02116">
    <property type="entry name" value="ACT"/>
    <property type="match status" value="1"/>
</dbReference>
<dbReference type="GO" id="GO:0016747">
    <property type="term" value="F:acyltransferase activity, transferring groups other than amino-acyl groups"/>
    <property type="evidence" value="ECO:0007669"/>
    <property type="project" value="InterPro"/>
</dbReference>
<evidence type="ECO:0000256" key="1">
    <source>
        <dbReference type="SAM" id="MobiDB-lite"/>
    </source>
</evidence>